<dbReference type="Proteomes" id="UP001420932">
    <property type="component" value="Unassembled WGS sequence"/>
</dbReference>
<keyword evidence="4" id="KW-1185">Reference proteome</keyword>
<dbReference type="EMBL" id="JBBNAF010000003">
    <property type="protein sequence ID" value="KAK9161023.1"/>
    <property type="molecule type" value="Genomic_DNA"/>
</dbReference>
<name>A0AAP0KYD1_9MAGN</name>
<feature type="domain" description="Glutathione S-transferase C-terminal" evidence="2">
    <location>
        <begin position="16"/>
        <end position="62"/>
    </location>
</feature>
<keyword evidence="1" id="KW-0812">Transmembrane</keyword>
<gene>
    <name evidence="3" type="ORF">Syun_007364</name>
</gene>
<evidence type="ECO:0000259" key="2">
    <source>
        <dbReference type="Pfam" id="PF00043"/>
    </source>
</evidence>
<dbReference type="InterPro" id="IPR036282">
    <property type="entry name" value="Glutathione-S-Trfase_C_sf"/>
</dbReference>
<dbReference type="InterPro" id="IPR004046">
    <property type="entry name" value="GST_C"/>
</dbReference>
<feature type="transmembrane region" description="Helical" evidence="1">
    <location>
        <begin position="45"/>
        <end position="64"/>
    </location>
</feature>
<dbReference type="SUPFAM" id="SSF47616">
    <property type="entry name" value="GST C-terminal domain-like"/>
    <property type="match status" value="1"/>
</dbReference>
<proteinExistence type="predicted"/>
<keyword evidence="1" id="KW-0472">Membrane</keyword>
<keyword evidence="1" id="KW-1133">Transmembrane helix</keyword>
<evidence type="ECO:0000313" key="4">
    <source>
        <dbReference type="Proteomes" id="UP001420932"/>
    </source>
</evidence>
<accession>A0AAP0KYD1</accession>
<protein>
    <recommendedName>
        <fullName evidence="2">Glutathione S-transferase C-terminal domain-containing protein</fullName>
    </recommendedName>
</protein>
<sequence length="66" mass="7590">MCLETLQNVYYCYGEDKEKLIEEAKEMLRTLESELKGKRFFGGEGIGFLDIAANFIAFWVGAFLNK</sequence>
<reference evidence="3 4" key="1">
    <citation type="submission" date="2024-01" db="EMBL/GenBank/DDBJ databases">
        <title>Genome assemblies of Stephania.</title>
        <authorList>
            <person name="Yang L."/>
        </authorList>
    </citation>
    <scope>NUCLEOTIDE SEQUENCE [LARGE SCALE GENOMIC DNA]</scope>
    <source>
        <strain evidence="3">YNDBR</strain>
        <tissue evidence="3">Leaf</tissue>
    </source>
</reference>
<dbReference type="Pfam" id="PF00043">
    <property type="entry name" value="GST_C"/>
    <property type="match status" value="1"/>
</dbReference>
<evidence type="ECO:0000313" key="3">
    <source>
        <dbReference type="EMBL" id="KAK9161023.1"/>
    </source>
</evidence>
<comment type="caution">
    <text evidence="3">The sequence shown here is derived from an EMBL/GenBank/DDBJ whole genome shotgun (WGS) entry which is preliminary data.</text>
</comment>
<evidence type="ECO:0000256" key="1">
    <source>
        <dbReference type="SAM" id="Phobius"/>
    </source>
</evidence>
<dbReference type="AlphaFoldDB" id="A0AAP0KYD1"/>
<dbReference type="Gene3D" id="1.20.1050.10">
    <property type="match status" value="1"/>
</dbReference>
<organism evidence="3 4">
    <name type="scientific">Stephania yunnanensis</name>
    <dbReference type="NCBI Taxonomy" id="152371"/>
    <lineage>
        <taxon>Eukaryota</taxon>
        <taxon>Viridiplantae</taxon>
        <taxon>Streptophyta</taxon>
        <taxon>Embryophyta</taxon>
        <taxon>Tracheophyta</taxon>
        <taxon>Spermatophyta</taxon>
        <taxon>Magnoliopsida</taxon>
        <taxon>Ranunculales</taxon>
        <taxon>Menispermaceae</taxon>
        <taxon>Menispermoideae</taxon>
        <taxon>Cissampelideae</taxon>
        <taxon>Stephania</taxon>
    </lineage>
</organism>